<protein>
    <submittedName>
        <fullName evidence="1">Phage tail protein</fullName>
    </submittedName>
</protein>
<dbReference type="InterPro" id="IPR009678">
    <property type="entry name" value="Phage_tail_completion_R"/>
</dbReference>
<evidence type="ECO:0000313" key="2">
    <source>
        <dbReference type="Proteomes" id="UP001164632"/>
    </source>
</evidence>
<dbReference type="EMBL" id="CP113257">
    <property type="protein sequence ID" value="WAE53246.1"/>
    <property type="molecule type" value="Genomic_DNA"/>
</dbReference>
<dbReference type="RefSeq" id="WP_234174038.1">
    <property type="nucleotide sequence ID" value="NZ_CP113257.1"/>
</dbReference>
<sequence length="148" mass="16949">MNKLRALTTFLLERRLVAPEQLDSWAEQVTLNLTWKPDLDGLHLGDMRYRAVIVMERFADHPGRLMALLGSWLENHDPDRDDDLPAPTFDIEQLDNDLADVELTLEFVEPQYLAEADDGEIEAFGKRWAFVPFDLWIAEHGEVASGSQ</sequence>
<accession>A0AA47HZZ9</accession>
<dbReference type="Proteomes" id="UP001164632">
    <property type="component" value="Chromosome"/>
</dbReference>
<reference evidence="1" key="1">
    <citation type="submission" date="2022-11" db="EMBL/GenBank/DDBJ databases">
        <title>Genomic of Pseudomonas TF18.</title>
        <authorList>
            <person name="Liu T."/>
        </authorList>
    </citation>
    <scope>NUCLEOTIDE SEQUENCE</scope>
    <source>
        <strain evidence="1">TF18</strain>
    </source>
</reference>
<dbReference type="Pfam" id="PF06891">
    <property type="entry name" value="P2_Phage_GpR"/>
    <property type="match status" value="1"/>
</dbReference>
<proteinExistence type="predicted"/>
<name>A0AA47HZZ9_9GAMM</name>
<evidence type="ECO:0000313" key="1">
    <source>
        <dbReference type="EMBL" id="WAE53246.1"/>
    </source>
</evidence>
<gene>
    <name evidence="1" type="ORF">OSV15_03340</name>
</gene>
<organism evidence="1 2">
    <name type="scientific">Stutzerimonas frequens</name>
    <dbReference type="NCBI Taxonomy" id="2968969"/>
    <lineage>
        <taxon>Bacteria</taxon>
        <taxon>Pseudomonadati</taxon>
        <taxon>Pseudomonadota</taxon>
        <taxon>Gammaproteobacteria</taxon>
        <taxon>Pseudomonadales</taxon>
        <taxon>Pseudomonadaceae</taxon>
        <taxon>Stutzerimonas</taxon>
    </lineage>
</organism>
<dbReference type="AlphaFoldDB" id="A0AA47HZZ9"/>